<dbReference type="GO" id="GO:0016787">
    <property type="term" value="F:hydrolase activity"/>
    <property type="evidence" value="ECO:0007669"/>
    <property type="project" value="UniProtKB-KW"/>
</dbReference>
<evidence type="ECO:0000256" key="8">
    <source>
        <dbReference type="ARBA" id="ARBA00023242"/>
    </source>
</evidence>
<dbReference type="PANTHER" id="PTHR37984">
    <property type="entry name" value="PROTEIN CBG26694"/>
    <property type="match status" value="1"/>
</dbReference>
<protein>
    <submittedName>
        <fullName evidence="11">Uncharacterized protein</fullName>
    </submittedName>
</protein>
<dbReference type="OrthoDB" id="4096693at2759"/>
<dbReference type="PANTHER" id="PTHR37984:SF5">
    <property type="entry name" value="PROTEIN NYNRIN-LIKE"/>
    <property type="match status" value="1"/>
</dbReference>
<keyword evidence="2" id="KW-0808">Transferase</keyword>
<comment type="subcellular location">
    <subcellularLocation>
        <location evidence="1">Nucleus</location>
    </subcellularLocation>
</comment>
<keyword evidence="8" id="KW-0539">Nucleus</keyword>
<dbReference type="Proteomes" id="UP000769528">
    <property type="component" value="Unassembled WGS sequence"/>
</dbReference>
<evidence type="ECO:0000256" key="5">
    <source>
        <dbReference type="ARBA" id="ARBA00022759"/>
    </source>
</evidence>
<evidence type="ECO:0000256" key="4">
    <source>
        <dbReference type="ARBA" id="ARBA00022722"/>
    </source>
</evidence>
<dbReference type="SUPFAM" id="SSF56672">
    <property type="entry name" value="DNA/RNA polymerases"/>
    <property type="match status" value="1"/>
</dbReference>
<keyword evidence="4" id="KW-0540">Nuclease</keyword>
<evidence type="ECO:0000256" key="2">
    <source>
        <dbReference type="ARBA" id="ARBA00022679"/>
    </source>
</evidence>
<dbReference type="InterPro" id="IPR043128">
    <property type="entry name" value="Rev_trsase/Diguanyl_cyclase"/>
</dbReference>
<keyword evidence="5" id="KW-0255">Endonuclease</keyword>
<dbReference type="AlphaFoldDB" id="A0A9P8PXM8"/>
<proteinExistence type="predicted"/>
<keyword evidence="6" id="KW-0378">Hydrolase</keyword>
<reference evidence="11" key="1">
    <citation type="journal article" date="2021" name="Open Biol.">
        <title>Shared evolutionary footprints suggest mitochondrial oxidative damage underlies multiple complex I losses in fungi.</title>
        <authorList>
            <person name="Schikora-Tamarit M.A."/>
            <person name="Marcet-Houben M."/>
            <person name="Nosek J."/>
            <person name="Gabaldon T."/>
        </authorList>
    </citation>
    <scope>NUCLEOTIDE SEQUENCE</scope>
    <source>
        <strain evidence="11">CBS6341</strain>
    </source>
</reference>
<dbReference type="Pfam" id="PF00078">
    <property type="entry name" value="RVT_1"/>
    <property type="match status" value="1"/>
</dbReference>
<dbReference type="GO" id="GO:0005634">
    <property type="term" value="C:nucleus"/>
    <property type="evidence" value="ECO:0007669"/>
    <property type="project" value="UniProtKB-SubCell"/>
</dbReference>
<dbReference type="InterPro" id="IPR043502">
    <property type="entry name" value="DNA/RNA_pol_sf"/>
</dbReference>
<dbReference type="SUPFAM" id="SSF53098">
    <property type="entry name" value="Ribonuclease H-like"/>
    <property type="match status" value="1"/>
</dbReference>
<evidence type="ECO:0000256" key="3">
    <source>
        <dbReference type="ARBA" id="ARBA00022695"/>
    </source>
</evidence>
<dbReference type="InterPro" id="IPR050951">
    <property type="entry name" value="Retrovirus_Pol_polyprotein"/>
</dbReference>
<comment type="caution">
    <text evidence="11">The sequence shown here is derived from an EMBL/GenBank/DDBJ whole genome shotgun (WGS) entry which is preliminary data.</text>
</comment>
<keyword evidence="12" id="KW-1185">Reference proteome</keyword>
<evidence type="ECO:0000259" key="9">
    <source>
        <dbReference type="Pfam" id="PF00078"/>
    </source>
</evidence>
<accession>A0A9P8PXM8</accession>
<dbReference type="InterPro" id="IPR000477">
    <property type="entry name" value="RT_dom"/>
</dbReference>
<gene>
    <name evidence="11" type="ORF">WICMUC_000496</name>
</gene>
<evidence type="ECO:0000256" key="1">
    <source>
        <dbReference type="ARBA" id="ARBA00004123"/>
    </source>
</evidence>
<dbReference type="GO" id="GO:0004519">
    <property type="term" value="F:endonuclease activity"/>
    <property type="evidence" value="ECO:0007669"/>
    <property type="project" value="UniProtKB-KW"/>
</dbReference>
<evidence type="ECO:0000259" key="10">
    <source>
        <dbReference type="Pfam" id="PF17917"/>
    </source>
</evidence>
<name>A0A9P8PXM8_9ASCO</name>
<sequence length="1122" mass="128205">MPDSTSKEDRQILLNTNLLLDSGADSCFLSATLYQSILQHYPNKINGVQLISRVDSKDFVKVIVGNNTTSKGEGCNLALDLLFTNGRIITIQIKCYVLDKMSAILTNKIVLSKGILKALGYSLQHNLEILGTNFVTDATNNLVIDLTDMDNITSRSLNQISIHPNALKSLSEMHIRIAQEFPYITDADTLNKISTHINFGLKPYELTLSTKFDSTKFVKPYSAPLQDLKEYIAESIKLGLLGEVNDPDEPIAMVPIFKLKGAVKDRWVYDFRSLNSFVKFSHNFTTPDGEVLLNDTSQFQLYHTIDLSKAYNQISLSPKGHQIGITTNQGTYRILKLPFGLVSAGNIFMSRLHHLLEAARIIIRQSLKTQNLKQEFYIANYVDDVICCANDQEILQVIKDDLLKIFAIVKFHINVTKSKFFQQKIKFLGKLITYKSINIDPEKIRALSLLTPPTTIKLIQSFLGLVNFNSRFIRDYQRKAKSLYYQLTKNAIWDQQAIDKTFYAIIEDLSQAVSLTPFDFTAPLKIYTDGSGSGTGAVLFQTLPDLSICGYYSRSLHQTDKKLSATQLELLAMYNVLKHEKLVRYFSQIIIYTDHKPLLGLLDKGKDETNPRIIRMINYIQALPLELHYIAGEGNISDYLSRATSNQPQGENTEVIHATTKINRIKSLLPLQTDSSESPARITPRFDDEETAADEDIGTNSNIASPPTSIFQLSTTQISYIQQHYHQLQLVSKEWSEFINQNVIIDDHDQTLFRVQNLLFLYLDDSTFQAKMKQFHSQYHGSPRLLLQYAKDNQLFNPHAKLITATTVGTCTRCTVFATWEQLTPELQARRIASFGSIIHLDFVEIRYGDNFYRYILHAIEYVSGMSFTFPTNTQLDTHLRYSSNYHPASNGLVEAKNKLLKRLLKATTNDFINWSQSLPKATMLLNHLKTTVGYSPSFLFNGTTLSQLQFNSYFKLNQEITDSAIQIDYYKDYPKSLYQIDTVYYRLNDLQRIKNDRTNNSNEKTRLRTLKQILINRYAHQGTFSVGEWVFKYKPKLKKSDPNADGPYLIARVFDKDAYKLQHANGKLVKGTYNFRHLKPAYSYFGSPIRTLSDIKTGIEKEEKRYIRDKIKEIDSTLQQT</sequence>
<dbReference type="InterPro" id="IPR041373">
    <property type="entry name" value="RT_RNaseH"/>
</dbReference>
<reference evidence="11" key="2">
    <citation type="submission" date="2021-01" db="EMBL/GenBank/DDBJ databases">
        <authorList>
            <person name="Schikora-Tamarit M.A."/>
        </authorList>
    </citation>
    <scope>NUCLEOTIDE SEQUENCE</scope>
    <source>
        <strain evidence="11">CBS6341</strain>
    </source>
</reference>
<dbReference type="InterPro" id="IPR036397">
    <property type="entry name" value="RNaseH_sf"/>
</dbReference>
<feature type="domain" description="Reverse transcriptase RNase H-like" evidence="10">
    <location>
        <begin position="519"/>
        <end position="621"/>
    </location>
</feature>
<keyword evidence="3" id="KW-0548">Nucleotidyltransferase</keyword>
<dbReference type="GO" id="GO:0003964">
    <property type="term" value="F:RNA-directed DNA polymerase activity"/>
    <property type="evidence" value="ECO:0007669"/>
    <property type="project" value="UniProtKB-KW"/>
</dbReference>
<evidence type="ECO:0000313" key="12">
    <source>
        <dbReference type="Proteomes" id="UP000769528"/>
    </source>
</evidence>
<dbReference type="Gene3D" id="3.30.70.270">
    <property type="match status" value="2"/>
</dbReference>
<organism evidence="11 12">
    <name type="scientific">Wickerhamomyces mucosus</name>
    <dbReference type="NCBI Taxonomy" id="1378264"/>
    <lineage>
        <taxon>Eukaryota</taxon>
        <taxon>Fungi</taxon>
        <taxon>Dikarya</taxon>
        <taxon>Ascomycota</taxon>
        <taxon>Saccharomycotina</taxon>
        <taxon>Saccharomycetes</taxon>
        <taxon>Phaffomycetales</taxon>
        <taxon>Wickerhamomycetaceae</taxon>
        <taxon>Wickerhamomyces</taxon>
    </lineage>
</organism>
<evidence type="ECO:0000256" key="7">
    <source>
        <dbReference type="ARBA" id="ARBA00022918"/>
    </source>
</evidence>
<feature type="domain" description="Reverse transcriptase" evidence="9">
    <location>
        <begin position="277"/>
        <end position="429"/>
    </location>
</feature>
<dbReference type="Gene3D" id="3.30.420.10">
    <property type="entry name" value="Ribonuclease H-like superfamily/Ribonuclease H"/>
    <property type="match status" value="2"/>
</dbReference>
<evidence type="ECO:0000313" key="11">
    <source>
        <dbReference type="EMBL" id="KAH3680231.1"/>
    </source>
</evidence>
<evidence type="ECO:0000256" key="6">
    <source>
        <dbReference type="ARBA" id="ARBA00022801"/>
    </source>
</evidence>
<keyword evidence="7" id="KW-0695">RNA-directed DNA polymerase</keyword>
<dbReference type="Gene3D" id="3.10.10.10">
    <property type="entry name" value="HIV Type 1 Reverse Transcriptase, subunit A, domain 1"/>
    <property type="match status" value="1"/>
</dbReference>
<dbReference type="Pfam" id="PF17917">
    <property type="entry name" value="RT_RNaseH"/>
    <property type="match status" value="1"/>
</dbReference>
<dbReference type="GO" id="GO:0003676">
    <property type="term" value="F:nucleic acid binding"/>
    <property type="evidence" value="ECO:0007669"/>
    <property type="project" value="InterPro"/>
</dbReference>
<dbReference type="InterPro" id="IPR012337">
    <property type="entry name" value="RNaseH-like_sf"/>
</dbReference>
<dbReference type="EMBL" id="JAEUBF010000152">
    <property type="protein sequence ID" value="KAH3680231.1"/>
    <property type="molecule type" value="Genomic_DNA"/>
</dbReference>